<dbReference type="EMBL" id="CACRXK020002169">
    <property type="protein sequence ID" value="CAB3993017.1"/>
    <property type="molecule type" value="Genomic_DNA"/>
</dbReference>
<dbReference type="SUPFAM" id="SSF52833">
    <property type="entry name" value="Thioredoxin-like"/>
    <property type="match status" value="1"/>
</dbReference>
<dbReference type="AlphaFoldDB" id="A0A6S7HA70"/>
<evidence type="ECO:0000313" key="1">
    <source>
        <dbReference type="EMBL" id="CAB3993017.1"/>
    </source>
</evidence>
<accession>A0A6S7HA70</accession>
<gene>
    <name evidence="1" type="ORF">PACLA_8A040307</name>
</gene>
<comment type="caution">
    <text evidence="1">The sequence shown here is derived from an EMBL/GenBank/DDBJ whole genome shotgun (WGS) entry which is preliminary data.</text>
</comment>
<dbReference type="OrthoDB" id="10023060at2759"/>
<dbReference type="Proteomes" id="UP001152795">
    <property type="component" value="Unassembled WGS sequence"/>
</dbReference>
<reference evidence="1" key="1">
    <citation type="submission" date="2020-04" db="EMBL/GenBank/DDBJ databases">
        <authorList>
            <person name="Alioto T."/>
            <person name="Alioto T."/>
            <person name="Gomez Garrido J."/>
        </authorList>
    </citation>
    <scope>NUCLEOTIDE SEQUENCE</scope>
    <source>
        <strain evidence="1">A484AB</strain>
    </source>
</reference>
<keyword evidence="2" id="KW-1185">Reference proteome</keyword>
<evidence type="ECO:0000313" key="2">
    <source>
        <dbReference type="Proteomes" id="UP001152795"/>
    </source>
</evidence>
<proteinExistence type="predicted"/>
<organism evidence="1 2">
    <name type="scientific">Paramuricea clavata</name>
    <name type="common">Red gorgonian</name>
    <name type="synonym">Violescent sea-whip</name>
    <dbReference type="NCBI Taxonomy" id="317549"/>
    <lineage>
        <taxon>Eukaryota</taxon>
        <taxon>Metazoa</taxon>
        <taxon>Cnidaria</taxon>
        <taxon>Anthozoa</taxon>
        <taxon>Octocorallia</taxon>
        <taxon>Malacalcyonacea</taxon>
        <taxon>Plexauridae</taxon>
        <taxon>Paramuricea</taxon>
    </lineage>
</organism>
<protein>
    <submittedName>
        <fullName evidence="1">Uncharacterized protein</fullName>
    </submittedName>
</protein>
<sequence length="127" mass="15090">MTKNSIYSLEITKAAYELYRHVIFALLDVDEYPWWARQFVPRDYDTTQMTRSSDLEYIPPPLYHYPRLCIVRMTDYHEAAFLPNAESMDSAKNIPKLLGNINAKEIIKFVKRYLQNPHDLLVKTEEF</sequence>
<dbReference type="InterPro" id="IPR036249">
    <property type="entry name" value="Thioredoxin-like_sf"/>
</dbReference>
<name>A0A6S7HA70_PARCT</name>